<reference evidence="9 10" key="1">
    <citation type="journal article" date="2018" name="Gigascience">
        <title>Genomes of trombidid mites reveal novel predicted allergens and laterally-transferred genes associated with secondary metabolism.</title>
        <authorList>
            <person name="Dong X."/>
            <person name="Chaisiri K."/>
            <person name="Xia D."/>
            <person name="Armstrong S.D."/>
            <person name="Fang Y."/>
            <person name="Donnelly M.J."/>
            <person name="Kadowaki T."/>
            <person name="McGarry J.W."/>
            <person name="Darby A.C."/>
            <person name="Makepeace B.L."/>
        </authorList>
    </citation>
    <scope>NUCLEOTIDE SEQUENCE [LARGE SCALE GENOMIC DNA]</scope>
    <source>
        <strain evidence="9">UoL-UT</strain>
    </source>
</reference>
<sequence>MVHHNKSSITHVAPDMSRVDSSNLNAFDFWNCGCQLVAMNYQTGGQMMDFYRGWFRQNGNCGYVLKPAFLRERFCLFNSRRKDSLPAVDPLSIRLKIISGQQLPRPRGASCKASAIDPYITVQVTGVPGDCAEVRTRTVSNEGNSPLFDENFEFSVSVPELALLRFVVLDDDYINDDFIGQNTIAVECIQTGYRHVKLYSNDGSLIPNATLFVHVSMTHRFGIKQKLRRKRSWSSKQASDLRVVGLKQIDEAFKISSNMINESIQHRKEVEKTMIDLCDECSLQESANVAQCLRVFVLRLASCLSVTQIDIVNNEQGVSASHVFTKSITEK</sequence>
<dbReference type="GO" id="GO:0046488">
    <property type="term" value="P:phosphatidylinositol metabolic process"/>
    <property type="evidence" value="ECO:0007669"/>
    <property type="project" value="TreeGrafter"/>
</dbReference>
<gene>
    <name evidence="9" type="ORF">B4U80_00095</name>
</gene>
<dbReference type="AlphaFoldDB" id="A0A443S8F1"/>
<keyword evidence="6" id="KW-0442">Lipid degradation</keyword>
<dbReference type="VEuPathDB" id="VectorBase:LDEU008356"/>
<dbReference type="GO" id="GO:0016042">
    <property type="term" value="P:lipid catabolic process"/>
    <property type="evidence" value="ECO:0007669"/>
    <property type="project" value="UniProtKB-KW"/>
</dbReference>
<dbReference type="PROSITE" id="PS50004">
    <property type="entry name" value="C2"/>
    <property type="match status" value="1"/>
</dbReference>
<evidence type="ECO:0000256" key="2">
    <source>
        <dbReference type="ARBA" id="ARBA00022723"/>
    </source>
</evidence>
<evidence type="ECO:0000259" key="7">
    <source>
        <dbReference type="PROSITE" id="PS50004"/>
    </source>
</evidence>
<dbReference type="SUPFAM" id="SSF51695">
    <property type="entry name" value="PLC-like phosphodiesterases"/>
    <property type="match status" value="1"/>
</dbReference>
<dbReference type="PRINTS" id="PR00390">
    <property type="entry name" value="PHPHLIPASEC"/>
</dbReference>
<name>A0A443S8F1_9ACAR</name>
<evidence type="ECO:0000259" key="8">
    <source>
        <dbReference type="PROSITE" id="PS50008"/>
    </source>
</evidence>
<dbReference type="Proteomes" id="UP000288716">
    <property type="component" value="Unassembled WGS sequence"/>
</dbReference>
<dbReference type="GO" id="GO:0016829">
    <property type="term" value="F:lyase activity"/>
    <property type="evidence" value="ECO:0007669"/>
    <property type="project" value="UniProtKB-KW"/>
</dbReference>
<evidence type="ECO:0000313" key="9">
    <source>
        <dbReference type="EMBL" id="RWS23685.1"/>
    </source>
</evidence>
<dbReference type="InterPro" id="IPR035892">
    <property type="entry name" value="C2_domain_sf"/>
</dbReference>
<keyword evidence="4" id="KW-1015">Disulfide bond</keyword>
<keyword evidence="6" id="KW-0443">Lipid metabolism</keyword>
<keyword evidence="10" id="KW-1185">Reference proteome</keyword>
<dbReference type="GO" id="GO:0048015">
    <property type="term" value="P:phosphatidylinositol-mediated signaling"/>
    <property type="evidence" value="ECO:0007669"/>
    <property type="project" value="TreeGrafter"/>
</dbReference>
<dbReference type="GO" id="GO:0032228">
    <property type="term" value="P:regulation of synaptic transmission, GABAergic"/>
    <property type="evidence" value="ECO:0007669"/>
    <property type="project" value="TreeGrafter"/>
</dbReference>
<dbReference type="PROSITE" id="PS50008">
    <property type="entry name" value="PIPLC_Y_DOMAIN"/>
    <property type="match status" value="1"/>
</dbReference>
<comment type="caution">
    <text evidence="9">The sequence shown here is derived from an EMBL/GenBank/DDBJ whole genome shotgun (WGS) entry which is preliminary data.</text>
</comment>
<dbReference type="InterPro" id="IPR017946">
    <property type="entry name" value="PLC-like_Pdiesterase_TIM-brl"/>
</dbReference>
<evidence type="ECO:0000256" key="4">
    <source>
        <dbReference type="ARBA" id="ARBA00023157"/>
    </source>
</evidence>
<feature type="domain" description="C2" evidence="7">
    <location>
        <begin position="80"/>
        <end position="200"/>
    </location>
</feature>
<organism evidence="9 10">
    <name type="scientific">Leptotrombidium deliense</name>
    <dbReference type="NCBI Taxonomy" id="299467"/>
    <lineage>
        <taxon>Eukaryota</taxon>
        <taxon>Metazoa</taxon>
        <taxon>Ecdysozoa</taxon>
        <taxon>Arthropoda</taxon>
        <taxon>Chelicerata</taxon>
        <taxon>Arachnida</taxon>
        <taxon>Acari</taxon>
        <taxon>Acariformes</taxon>
        <taxon>Trombidiformes</taxon>
        <taxon>Prostigmata</taxon>
        <taxon>Anystina</taxon>
        <taxon>Parasitengona</taxon>
        <taxon>Trombiculoidea</taxon>
        <taxon>Trombiculidae</taxon>
        <taxon>Leptotrombidium</taxon>
    </lineage>
</organism>
<evidence type="ECO:0000256" key="3">
    <source>
        <dbReference type="ARBA" id="ARBA00022842"/>
    </source>
</evidence>
<evidence type="ECO:0000313" key="10">
    <source>
        <dbReference type="Proteomes" id="UP000288716"/>
    </source>
</evidence>
<dbReference type="PANTHER" id="PTHR10336:SF196">
    <property type="entry name" value="PHOSPHOINOSITIDE PHOSPHOLIPASE C"/>
    <property type="match status" value="1"/>
</dbReference>
<dbReference type="SUPFAM" id="SSF49562">
    <property type="entry name" value="C2 domain (Calcium/lipid-binding domain, CaLB)"/>
    <property type="match status" value="1"/>
</dbReference>
<evidence type="ECO:0000256" key="1">
    <source>
        <dbReference type="ARBA" id="ARBA00000110"/>
    </source>
</evidence>
<keyword evidence="5" id="KW-0456">Lyase</keyword>
<protein>
    <recommendedName>
        <fullName evidence="6">Phosphoinositide phospholipase C</fullName>
        <ecNumber evidence="6">3.1.4.11</ecNumber>
    </recommendedName>
</protein>
<dbReference type="EMBL" id="NCKV01006059">
    <property type="protein sequence ID" value="RWS23685.1"/>
    <property type="molecule type" value="Genomic_DNA"/>
</dbReference>
<comment type="catalytic activity">
    <reaction evidence="1">
        <text>an N-(acyl)-sphingosylphosphoethanolamine = an N-(acyl)-sphingosyl-1,3-cyclic phosphate + ethanolamine</text>
        <dbReference type="Rhea" id="RHEA:60648"/>
        <dbReference type="ChEBI" id="CHEBI:57603"/>
        <dbReference type="ChEBI" id="CHEBI:143891"/>
        <dbReference type="ChEBI" id="CHEBI:143892"/>
    </reaction>
</comment>
<dbReference type="Pfam" id="PF00387">
    <property type="entry name" value="PI-PLC-Y"/>
    <property type="match status" value="1"/>
</dbReference>
<proteinExistence type="predicted"/>
<feature type="domain" description="PI-PLC Y-box" evidence="8">
    <location>
        <begin position="1"/>
        <end position="71"/>
    </location>
</feature>
<dbReference type="GO" id="GO:0046872">
    <property type="term" value="F:metal ion binding"/>
    <property type="evidence" value="ECO:0007669"/>
    <property type="project" value="UniProtKB-KW"/>
</dbReference>
<dbReference type="Pfam" id="PF00168">
    <property type="entry name" value="C2"/>
    <property type="match status" value="1"/>
</dbReference>
<dbReference type="Gene3D" id="2.60.40.150">
    <property type="entry name" value="C2 domain"/>
    <property type="match status" value="1"/>
</dbReference>
<dbReference type="SMART" id="SM00239">
    <property type="entry name" value="C2"/>
    <property type="match status" value="1"/>
</dbReference>
<evidence type="ECO:0000256" key="6">
    <source>
        <dbReference type="RuleBase" id="RU361133"/>
    </source>
</evidence>
<keyword evidence="3" id="KW-0460">Magnesium</keyword>
<comment type="catalytic activity">
    <reaction evidence="6">
        <text>a 1,2-diacyl-sn-glycero-3-phospho-(1D-myo-inositol-4,5-bisphosphate) + H2O = 1D-myo-inositol 1,4,5-trisphosphate + a 1,2-diacyl-sn-glycerol + H(+)</text>
        <dbReference type="Rhea" id="RHEA:33179"/>
        <dbReference type="ChEBI" id="CHEBI:15377"/>
        <dbReference type="ChEBI" id="CHEBI:15378"/>
        <dbReference type="ChEBI" id="CHEBI:17815"/>
        <dbReference type="ChEBI" id="CHEBI:58456"/>
        <dbReference type="ChEBI" id="CHEBI:203600"/>
        <dbReference type="EC" id="3.1.4.11"/>
    </reaction>
</comment>
<dbReference type="OrthoDB" id="269822at2759"/>
<dbReference type="InterPro" id="IPR001192">
    <property type="entry name" value="PI-PLC_fam"/>
</dbReference>
<accession>A0A443S8F1</accession>
<dbReference type="EC" id="3.1.4.11" evidence="6"/>
<dbReference type="CDD" id="cd00275">
    <property type="entry name" value="C2_PLC_like"/>
    <property type="match status" value="1"/>
</dbReference>
<keyword evidence="2" id="KW-0479">Metal-binding</keyword>
<dbReference type="STRING" id="299467.A0A443S8F1"/>
<dbReference type="SMART" id="SM00149">
    <property type="entry name" value="PLCYc"/>
    <property type="match status" value="1"/>
</dbReference>
<dbReference type="PANTHER" id="PTHR10336">
    <property type="entry name" value="PHOSPHOINOSITIDE-SPECIFIC PHOSPHOLIPASE C FAMILY PROTEIN"/>
    <property type="match status" value="1"/>
</dbReference>
<dbReference type="GO" id="GO:0004435">
    <property type="term" value="F:phosphatidylinositol-4,5-bisphosphate phospholipase C activity"/>
    <property type="evidence" value="ECO:0007669"/>
    <property type="project" value="UniProtKB-EC"/>
</dbReference>
<dbReference type="Gene3D" id="3.20.20.190">
    <property type="entry name" value="Phosphatidylinositol (PI) phosphodiesterase"/>
    <property type="match status" value="1"/>
</dbReference>
<dbReference type="GO" id="GO:0051209">
    <property type="term" value="P:release of sequestered calcium ion into cytosol"/>
    <property type="evidence" value="ECO:0007669"/>
    <property type="project" value="TreeGrafter"/>
</dbReference>
<dbReference type="GO" id="GO:0007214">
    <property type="term" value="P:gamma-aminobutyric acid signaling pathway"/>
    <property type="evidence" value="ECO:0007669"/>
    <property type="project" value="TreeGrafter"/>
</dbReference>
<keyword evidence="6" id="KW-0378">Hydrolase</keyword>
<evidence type="ECO:0000256" key="5">
    <source>
        <dbReference type="ARBA" id="ARBA00023239"/>
    </source>
</evidence>
<dbReference type="InterPro" id="IPR001711">
    <property type="entry name" value="PLipase_C_Pinositol-sp_Y"/>
</dbReference>
<dbReference type="InterPro" id="IPR000008">
    <property type="entry name" value="C2_dom"/>
</dbReference>